<evidence type="ECO:0000313" key="1">
    <source>
        <dbReference type="EMBL" id="OZY58514.1"/>
    </source>
</evidence>
<comment type="caution">
    <text evidence="1">The sequence shown here is derived from an EMBL/GenBank/DDBJ whole genome shotgun (WGS) entry which is preliminary data.</text>
</comment>
<gene>
    <name evidence="1" type="ORF">CJF39_15465</name>
</gene>
<protein>
    <submittedName>
        <fullName evidence="1">Uncharacterized protein</fullName>
    </submittedName>
</protein>
<organism evidence="1 2">
    <name type="scientific">Pseudomonas lundensis</name>
    <dbReference type="NCBI Taxonomy" id="86185"/>
    <lineage>
        <taxon>Bacteria</taxon>
        <taxon>Pseudomonadati</taxon>
        <taxon>Pseudomonadota</taxon>
        <taxon>Gammaproteobacteria</taxon>
        <taxon>Pseudomonadales</taxon>
        <taxon>Pseudomonadaceae</taxon>
        <taxon>Pseudomonas</taxon>
    </lineage>
</organism>
<dbReference type="Proteomes" id="UP000215788">
    <property type="component" value="Unassembled WGS sequence"/>
</dbReference>
<reference evidence="1 2" key="1">
    <citation type="submission" date="2017-08" db="EMBL/GenBank/DDBJ databases">
        <title>Genomic and metabolic characterisation of spoilage-associated Pseudomonas species.</title>
        <authorList>
            <person name="Stanborough T."/>
            <person name="Fegan N."/>
            <person name="Powell S.M."/>
            <person name="Singh T."/>
            <person name="Tamplin M.L."/>
            <person name="Chandry P.S."/>
        </authorList>
    </citation>
    <scope>NUCLEOTIDE SEQUENCE [LARGE SCALE GENOMIC DNA]</scope>
    <source>
        <strain evidence="1 2">L1802</strain>
    </source>
</reference>
<dbReference type="EMBL" id="NQKI01000025">
    <property type="protein sequence ID" value="OZY58514.1"/>
    <property type="molecule type" value="Genomic_DNA"/>
</dbReference>
<sequence>MAKVKLHAMPLTLVGVTILAIHTPWGLNPMYSLAEIVGATPGATYTLSNYRADIGPPVSTNDAYWRSGALSGSTAWAILATRLRQLGKIPADSFPDTPHAYSTQSEENRRVVLELVRGAARDNWDTVKGALADAVEYDGPVRVPMWLSTAAQ</sequence>
<dbReference type="RefSeq" id="WP_094994205.1">
    <property type="nucleotide sequence ID" value="NZ_NQKI01000025.1"/>
</dbReference>
<name>A0A266N7N3_9PSED</name>
<evidence type="ECO:0000313" key="2">
    <source>
        <dbReference type="Proteomes" id="UP000215788"/>
    </source>
</evidence>
<dbReference type="AlphaFoldDB" id="A0A266N7N3"/>
<dbReference type="OrthoDB" id="9967166at2"/>
<proteinExistence type="predicted"/>
<accession>A0A266N7N3</accession>